<dbReference type="SUPFAM" id="SSF47616">
    <property type="entry name" value="GST C-terminal domain-like"/>
    <property type="match status" value="1"/>
</dbReference>
<dbReference type="PANTHER" id="PTHR43920:SF5">
    <property type="entry name" value="CHLORIDE INTRACELLULAR CHANNEL CLIC"/>
    <property type="match status" value="1"/>
</dbReference>
<evidence type="ECO:0000256" key="5">
    <source>
        <dbReference type="ARBA" id="ARBA00023136"/>
    </source>
</evidence>
<proteinExistence type="inferred from homology"/>
<reference evidence="8" key="1">
    <citation type="submission" date="2017-01" db="EMBL/GenBank/DDBJ databases">
        <title>Comparative genomics of anhydrobiosis in the tardigrade Hypsibius dujardini.</title>
        <authorList>
            <person name="Yoshida Y."/>
            <person name="Koutsovoulos G."/>
            <person name="Laetsch D."/>
            <person name="Stevens L."/>
            <person name="Kumar S."/>
            <person name="Horikawa D."/>
            <person name="Ishino K."/>
            <person name="Komine S."/>
            <person name="Tomita M."/>
            <person name="Blaxter M."/>
            <person name="Arakawa K."/>
        </authorList>
    </citation>
    <scope>NUCLEOTIDE SEQUENCE [LARGE SCALE GENOMIC DNA]</scope>
    <source>
        <strain evidence="8">Z151</strain>
    </source>
</reference>
<dbReference type="InterPro" id="IPR053823">
    <property type="entry name" value="CLIC_N"/>
</dbReference>
<accession>A0A1W0WPX0</accession>
<evidence type="ECO:0000256" key="1">
    <source>
        <dbReference type="ARBA" id="ARBA00004167"/>
    </source>
</evidence>
<evidence type="ECO:0000313" key="7">
    <source>
        <dbReference type="EMBL" id="OQV17256.1"/>
    </source>
</evidence>
<evidence type="ECO:0000256" key="2">
    <source>
        <dbReference type="ARBA" id="ARBA00007655"/>
    </source>
</evidence>
<sequence length="310" mass="33955">MAVPPALPPKPPIKLFVKAGVDGASYGACPLSQRIYMILSLKSAIGGYNFTVYAVNPAKPSDEFKALGLRLVPSISYLQDNLDNLDEILEYIDNNFPKCDLSYDNILAEKACKDVFSKFCFFIKAVSKDAFGLTTELEKLDKFLSGKPPGKGPFMCGSQLTYLDCELLPKLQQIRVAGRDLKGFEIPAALTGVWNYLKAAYATDAFRTTCPSDEEITLHWMERTETGLTVGKPQRRKSALMNATEHRYSFHTPLDQAVAEETRVPDSGSYSSAEKKADIELATTPVVAVDKPEGPTSAPPLSAPILEAFV</sequence>
<keyword evidence="5" id="KW-0472">Membrane</keyword>
<dbReference type="GO" id="GO:0005254">
    <property type="term" value="F:chloride channel activity"/>
    <property type="evidence" value="ECO:0007669"/>
    <property type="project" value="TreeGrafter"/>
</dbReference>
<dbReference type="Pfam" id="PF13410">
    <property type="entry name" value="GST_C_2"/>
    <property type="match status" value="1"/>
</dbReference>
<dbReference type="Proteomes" id="UP000192578">
    <property type="component" value="Unassembled WGS sequence"/>
</dbReference>
<feature type="domain" description="CLIC N-terminal" evidence="6">
    <location>
        <begin position="11"/>
        <end position="92"/>
    </location>
</feature>
<comment type="similarity">
    <text evidence="2">Belongs to the chloride channel CLIC family.</text>
</comment>
<keyword evidence="4" id="KW-1133">Transmembrane helix</keyword>
<dbReference type="EMBL" id="MTYJ01000063">
    <property type="protein sequence ID" value="OQV17256.1"/>
    <property type="molecule type" value="Genomic_DNA"/>
</dbReference>
<protein>
    <submittedName>
        <fullName evidence="7">Chloride intracellular channel protein 6</fullName>
    </submittedName>
</protein>
<keyword evidence="8" id="KW-1185">Reference proteome</keyword>
<dbReference type="GO" id="GO:0016324">
    <property type="term" value="C:apical plasma membrane"/>
    <property type="evidence" value="ECO:0007669"/>
    <property type="project" value="TreeGrafter"/>
</dbReference>
<evidence type="ECO:0000259" key="6">
    <source>
        <dbReference type="Pfam" id="PF22441"/>
    </source>
</evidence>
<dbReference type="Gene3D" id="3.40.30.10">
    <property type="entry name" value="Glutaredoxin"/>
    <property type="match status" value="1"/>
</dbReference>
<name>A0A1W0WPX0_HYPEX</name>
<dbReference type="AlphaFoldDB" id="A0A1W0WPX0"/>
<dbReference type="GO" id="GO:0005737">
    <property type="term" value="C:cytoplasm"/>
    <property type="evidence" value="ECO:0007669"/>
    <property type="project" value="TreeGrafter"/>
</dbReference>
<evidence type="ECO:0000256" key="3">
    <source>
        <dbReference type="ARBA" id="ARBA00022692"/>
    </source>
</evidence>
<dbReference type="SUPFAM" id="SSF52833">
    <property type="entry name" value="Thioredoxin-like"/>
    <property type="match status" value="1"/>
</dbReference>
<gene>
    <name evidence="7" type="ORF">BV898_08653</name>
</gene>
<dbReference type="OrthoDB" id="1935530at2759"/>
<comment type="caution">
    <text evidence="7">The sequence shown here is derived from an EMBL/GenBank/DDBJ whole genome shotgun (WGS) entry which is preliminary data.</text>
</comment>
<dbReference type="InterPro" id="IPR036282">
    <property type="entry name" value="Glutathione-S-Trfase_C_sf"/>
</dbReference>
<dbReference type="InterPro" id="IPR036249">
    <property type="entry name" value="Thioredoxin-like_sf"/>
</dbReference>
<dbReference type="Pfam" id="PF22441">
    <property type="entry name" value="CLIC-like_N"/>
    <property type="match status" value="1"/>
</dbReference>
<comment type="subcellular location">
    <subcellularLocation>
        <location evidence="1">Membrane</location>
        <topology evidence="1">Single-pass membrane protein</topology>
    </subcellularLocation>
</comment>
<evidence type="ECO:0000256" key="4">
    <source>
        <dbReference type="ARBA" id="ARBA00022989"/>
    </source>
</evidence>
<keyword evidence="3" id="KW-0812">Transmembrane</keyword>
<dbReference type="Gene3D" id="1.20.1050.10">
    <property type="match status" value="1"/>
</dbReference>
<organism evidence="7 8">
    <name type="scientific">Hypsibius exemplaris</name>
    <name type="common">Freshwater tardigrade</name>
    <dbReference type="NCBI Taxonomy" id="2072580"/>
    <lineage>
        <taxon>Eukaryota</taxon>
        <taxon>Metazoa</taxon>
        <taxon>Ecdysozoa</taxon>
        <taxon>Tardigrada</taxon>
        <taxon>Eutardigrada</taxon>
        <taxon>Parachela</taxon>
        <taxon>Hypsibioidea</taxon>
        <taxon>Hypsibiidae</taxon>
        <taxon>Hypsibius</taxon>
    </lineage>
</organism>
<dbReference type="PANTHER" id="PTHR43920">
    <property type="entry name" value="CHLORIDE INTRACELLULAR CHANNEL, ISOFORM A"/>
    <property type="match status" value="1"/>
</dbReference>
<evidence type="ECO:0000313" key="8">
    <source>
        <dbReference type="Proteomes" id="UP000192578"/>
    </source>
</evidence>